<feature type="signal peptide" evidence="1">
    <location>
        <begin position="1"/>
        <end position="19"/>
    </location>
</feature>
<dbReference type="Proteomes" id="UP000485058">
    <property type="component" value="Unassembled WGS sequence"/>
</dbReference>
<keyword evidence="1" id="KW-0732">Signal</keyword>
<evidence type="ECO:0000256" key="1">
    <source>
        <dbReference type="SAM" id="SignalP"/>
    </source>
</evidence>
<evidence type="ECO:0000313" key="2">
    <source>
        <dbReference type="EMBL" id="GFH17832.1"/>
    </source>
</evidence>
<evidence type="ECO:0000313" key="3">
    <source>
        <dbReference type="Proteomes" id="UP000485058"/>
    </source>
</evidence>
<accession>A0A699ZPL3</accession>
<reference evidence="2 3" key="1">
    <citation type="submission" date="2020-02" db="EMBL/GenBank/DDBJ databases">
        <title>Draft genome sequence of Haematococcus lacustris strain NIES-144.</title>
        <authorList>
            <person name="Morimoto D."/>
            <person name="Nakagawa S."/>
            <person name="Yoshida T."/>
            <person name="Sawayama S."/>
        </authorList>
    </citation>
    <scope>NUCLEOTIDE SEQUENCE [LARGE SCALE GENOMIC DNA]</scope>
    <source>
        <strain evidence="2 3">NIES-144</strain>
    </source>
</reference>
<dbReference type="AlphaFoldDB" id="A0A699ZPL3"/>
<organism evidence="2 3">
    <name type="scientific">Haematococcus lacustris</name>
    <name type="common">Green alga</name>
    <name type="synonym">Haematococcus pluvialis</name>
    <dbReference type="NCBI Taxonomy" id="44745"/>
    <lineage>
        <taxon>Eukaryota</taxon>
        <taxon>Viridiplantae</taxon>
        <taxon>Chlorophyta</taxon>
        <taxon>core chlorophytes</taxon>
        <taxon>Chlorophyceae</taxon>
        <taxon>CS clade</taxon>
        <taxon>Chlamydomonadales</taxon>
        <taxon>Haematococcaceae</taxon>
        <taxon>Haematococcus</taxon>
    </lineage>
</organism>
<name>A0A699ZPL3_HAELA</name>
<gene>
    <name evidence="2" type="ORF">HaLaN_14541</name>
</gene>
<proteinExistence type="predicted"/>
<evidence type="ECO:0008006" key="4">
    <source>
        <dbReference type="Google" id="ProtNLM"/>
    </source>
</evidence>
<protein>
    <recommendedName>
        <fullName evidence="4">PSI domain-containing protein</fullName>
    </recommendedName>
</protein>
<feature type="chain" id="PRO_5025583689" description="PSI domain-containing protein" evidence="1">
    <location>
        <begin position="20"/>
        <end position="116"/>
    </location>
</feature>
<sequence>MQRILFLCSALCTIALSASQNAPGPWDLYIKGPLECVKTANATSCDILENCAWCASSGIGTGCYPLGAAKILPRTYFTCDKLPEHPAEEQDPGLLHKAFNSAKMLPSAIFKCKSQA</sequence>
<keyword evidence="3" id="KW-1185">Reference proteome</keyword>
<dbReference type="EMBL" id="BLLF01001208">
    <property type="protein sequence ID" value="GFH17832.1"/>
    <property type="molecule type" value="Genomic_DNA"/>
</dbReference>
<comment type="caution">
    <text evidence="2">The sequence shown here is derived from an EMBL/GenBank/DDBJ whole genome shotgun (WGS) entry which is preliminary data.</text>
</comment>